<name>A0ACB7F402_NIBAL</name>
<protein>
    <submittedName>
        <fullName evidence="1">Excitatory amino acid transporter 3</fullName>
    </submittedName>
</protein>
<evidence type="ECO:0000313" key="2">
    <source>
        <dbReference type="Proteomes" id="UP000805704"/>
    </source>
</evidence>
<proteinExistence type="predicted"/>
<dbReference type="Proteomes" id="UP000805704">
    <property type="component" value="Chromosome 18"/>
</dbReference>
<organism evidence="1 2">
    <name type="scientific">Nibea albiflora</name>
    <name type="common">Yellow drum</name>
    <name type="synonym">Corvina albiflora</name>
    <dbReference type="NCBI Taxonomy" id="240163"/>
    <lineage>
        <taxon>Eukaryota</taxon>
        <taxon>Metazoa</taxon>
        <taxon>Chordata</taxon>
        <taxon>Craniata</taxon>
        <taxon>Vertebrata</taxon>
        <taxon>Euteleostomi</taxon>
        <taxon>Actinopterygii</taxon>
        <taxon>Neopterygii</taxon>
        <taxon>Teleostei</taxon>
        <taxon>Neoteleostei</taxon>
        <taxon>Acanthomorphata</taxon>
        <taxon>Eupercaria</taxon>
        <taxon>Sciaenidae</taxon>
        <taxon>Nibea</taxon>
    </lineage>
</organism>
<comment type="caution">
    <text evidence="1">The sequence shown here is derived from an EMBL/GenBank/DDBJ whole genome shotgun (WGS) entry which is preliminary data.</text>
</comment>
<accession>A0ACB7F402</accession>
<evidence type="ECO:0000313" key="1">
    <source>
        <dbReference type="EMBL" id="KAG8008904.1"/>
    </source>
</evidence>
<sequence length="416" mass="45892">MENNETEDNNNSGSTGVLKNWRAHFQENKLLALSLAAVALGIGIGLILKTYVHLNEDDHIYISFPGEMLLRMLQLVTVPLIVTSVITGLILVLIFEPGSGYSRTKTEGEDTKPFSTIDVLLDLIRNMTPANLILACFEQNGTEVQLMGQYVDGANTLGLIVWSFVFGVTLNGMGEKGKVLVEILTVFNKTTKSAVDLILCYLPVGVLFLIANHVIEVHDWETTFKLLKFMVVVLIGLIIHGVIILPGIYLLCARRSPLAVIKGISPALMTALAISSSSATLPLTFQCCEERLKIDKRITRFMLPIGTNINMDGTALYEVVAVVFIAQLNHIDLNFSQLITLSDRCNTVINVMGDCIGVAVVNQLSKAEVLEMEQREQERMRMDGGRTADEIHINFSHQDDDEDEDAAVFSDAEEHV</sequence>
<gene>
    <name evidence="1" type="primary">SLC1A1.4</name>
    <name evidence="1" type="ORF">GBF38_011450</name>
</gene>
<dbReference type="EMBL" id="CM024806">
    <property type="protein sequence ID" value="KAG8008904.1"/>
    <property type="molecule type" value="Genomic_DNA"/>
</dbReference>
<reference evidence="1" key="1">
    <citation type="submission" date="2020-04" db="EMBL/GenBank/DDBJ databases">
        <title>A chromosome-scale assembly and high-density genetic map of the yellow drum (Nibea albiflora) genome.</title>
        <authorList>
            <person name="Xu D."/>
            <person name="Zhang W."/>
            <person name="Chen R."/>
            <person name="Tan P."/>
            <person name="Wang L."/>
            <person name="Song H."/>
            <person name="Tian L."/>
            <person name="Zhu Q."/>
            <person name="Wang B."/>
        </authorList>
    </citation>
    <scope>NUCLEOTIDE SEQUENCE</scope>
    <source>
        <strain evidence="1">ZJHYS-2018</strain>
    </source>
</reference>
<keyword evidence="2" id="KW-1185">Reference proteome</keyword>